<proteinExistence type="predicted"/>
<accession>A0A1Y2DK37</accession>
<dbReference type="Proteomes" id="UP000193689">
    <property type="component" value="Unassembled WGS sequence"/>
</dbReference>
<comment type="caution">
    <text evidence="1">The sequence shown here is derived from an EMBL/GenBank/DDBJ whole genome shotgun (WGS) entry which is preliminary data.</text>
</comment>
<dbReference type="PANTHER" id="PTHR21166">
    <property type="entry name" value="CELL DIVISION CONTROL PROTEIN 24 OB DOMAIN-CONTAINING PROTEIN-RELATED"/>
    <property type="match status" value="1"/>
</dbReference>
<dbReference type="GeneID" id="63777191"/>
<dbReference type="InParanoid" id="A0A1Y2DK37"/>
<dbReference type="RefSeq" id="XP_040712201.1">
    <property type="nucleotide sequence ID" value="XM_040860979.1"/>
</dbReference>
<name>A0A1Y2DK37_9PEZI</name>
<dbReference type="GO" id="GO:0000712">
    <property type="term" value="P:resolution of meiotic recombination intermediates"/>
    <property type="evidence" value="ECO:0007669"/>
    <property type="project" value="TreeGrafter"/>
</dbReference>
<dbReference type="OrthoDB" id="3248508at2759"/>
<dbReference type="PANTHER" id="PTHR21166:SF2">
    <property type="entry name" value="CELL DIVISION CONTROL PROTEIN 24 OB DOMAIN-CONTAINING PROTEIN-RELATED"/>
    <property type="match status" value="1"/>
</dbReference>
<dbReference type="GO" id="GO:0008310">
    <property type="term" value="F:single-stranded DNA 3'-5' DNA exonuclease activity"/>
    <property type="evidence" value="ECO:0007669"/>
    <property type="project" value="TreeGrafter"/>
</dbReference>
<evidence type="ECO:0000313" key="2">
    <source>
        <dbReference type="Proteomes" id="UP000193689"/>
    </source>
</evidence>
<sequence>MPLGLCPSDDGLQGLMTLKSFLNSGYDMGDGKILVCVRSVGPRKAIQLKKREGTVDLIEVGIFDDTATCVLKLWGDKVFSAKTWVPNQTILLISTPTCRISDRPDGSSSADIGVGYNSMVDIDPIFPEADWLRKKVKEMSRKERVLTPFPKGIWDVEAIVNGPVRELFTLSEVDDLVRQDPSRDFTGKINVVILEMNLLQQWFRSTICCCDCCNVPIYSKRTTAICKTCGTVRQLGLNPRVVGNMVDESGSVAAGKLAWSDDAWTQLFYGPQTKTEKSDTDDGDYAGANLFGQTCEDLTALDSNSLRDIEDRMLFARVTLTFGWFPPLERMCILGVEW</sequence>
<dbReference type="EMBL" id="MCFJ01000013">
    <property type="protein sequence ID" value="ORY59627.1"/>
    <property type="molecule type" value="Genomic_DNA"/>
</dbReference>
<keyword evidence="2" id="KW-1185">Reference proteome</keyword>
<dbReference type="Gene3D" id="2.40.50.140">
    <property type="entry name" value="Nucleic acid-binding proteins"/>
    <property type="match status" value="1"/>
</dbReference>
<organism evidence="1 2">
    <name type="scientific">Pseudomassariella vexata</name>
    <dbReference type="NCBI Taxonomy" id="1141098"/>
    <lineage>
        <taxon>Eukaryota</taxon>
        <taxon>Fungi</taxon>
        <taxon>Dikarya</taxon>
        <taxon>Ascomycota</taxon>
        <taxon>Pezizomycotina</taxon>
        <taxon>Sordariomycetes</taxon>
        <taxon>Xylariomycetidae</taxon>
        <taxon>Amphisphaeriales</taxon>
        <taxon>Pseudomassariaceae</taxon>
        <taxon>Pseudomassariella</taxon>
    </lineage>
</organism>
<dbReference type="GO" id="GO:0003697">
    <property type="term" value="F:single-stranded DNA binding"/>
    <property type="evidence" value="ECO:0007669"/>
    <property type="project" value="TreeGrafter"/>
</dbReference>
<evidence type="ECO:0000313" key="1">
    <source>
        <dbReference type="EMBL" id="ORY59627.1"/>
    </source>
</evidence>
<dbReference type="AlphaFoldDB" id="A0A1Y2DK37"/>
<protein>
    <submittedName>
        <fullName evidence="1">Uncharacterized protein</fullName>
    </submittedName>
</protein>
<dbReference type="InterPro" id="IPR052469">
    <property type="entry name" value="MEIOB"/>
</dbReference>
<gene>
    <name evidence="1" type="ORF">BCR38DRAFT_445069</name>
</gene>
<dbReference type="InterPro" id="IPR012340">
    <property type="entry name" value="NA-bd_OB-fold"/>
</dbReference>
<reference evidence="1 2" key="1">
    <citation type="submission" date="2016-07" db="EMBL/GenBank/DDBJ databases">
        <title>Pervasive Adenine N6-methylation of Active Genes in Fungi.</title>
        <authorList>
            <consortium name="DOE Joint Genome Institute"/>
            <person name="Mondo S.J."/>
            <person name="Dannebaum R.O."/>
            <person name="Kuo R.C."/>
            <person name="Labutti K."/>
            <person name="Haridas S."/>
            <person name="Kuo A."/>
            <person name="Salamov A."/>
            <person name="Ahrendt S.R."/>
            <person name="Lipzen A."/>
            <person name="Sullivan W."/>
            <person name="Andreopoulos W.B."/>
            <person name="Clum A."/>
            <person name="Lindquist E."/>
            <person name="Daum C."/>
            <person name="Ramamoorthy G.K."/>
            <person name="Gryganskyi A."/>
            <person name="Culley D."/>
            <person name="Magnuson J.K."/>
            <person name="James T.Y."/>
            <person name="O'Malley M.A."/>
            <person name="Stajich J.E."/>
            <person name="Spatafora J.W."/>
            <person name="Visel A."/>
            <person name="Grigoriev I.V."/>
        </authorList>
    </citation>
    <scope>NUCLEOTIDE SEQUENCE [LARGE SCALE GENOMIC DNA]</scope>
    <source>
        <strain evidence="1 2">CBS 129021</strain>
    </source>
</reference>
<dbReference type="SUPFAM" id="SSF50249">
    <property type="entry name" value="Nucleic acid-binding proteins"/>
    <property type="match status" value="1"/>
</dbReference>